<keyword evidence="2" id="KW-1185">Reference proteome</keyword>
<protein>
    <submittedName>
        <fullName evidence="1">Uncharacterized protein</fullName>
    </submittedName>
</protein>
<sequence>MDHISGLHDALLHNILLRLRSPPAAARTSVPSRRWRHVWIHLPELVLHGRHAPAPTTSFLDSIDAALAAHSAPAVLNLEIEVPYRCCCLCRSSRVAPWLRFASQRLVGKFFLGVPGCTHLPSQPEVWPEELLLELAPCERVTSMELSLPESFLLRFRPAGSFAALTDLGIHSVSMEVRDLEALVSSQCPRLTTLVLFDVSLVTVSDVSIRSPSLQRLWFFVKNEQSPRLEVANP</sequence>
<proteinExistence type="predicted"/>
<name>A0ACD5UKU8_AVESA</name>
<reference evidence="1" key="1">
    <citation type="submission" date="2021-05" db="EMBL/GenBank/DDBJ databases">
        <authorList>
            <person name="Scholz U."/>
            <person name="Mascher M."/>
            <person name="Fiebig A."/>
        </authorList>
    </citation>
    <scope>NUCLEOTIDE SEQUENCE [LARGE SCALE GENOMIC DNA]</scope>
</reference>
<evidence type="ECO:0000313" key="1">
    <source>
        <dbReference type="EnsemblPlants" id="AVESA.00010b.r2.2CG0273850.2.CDS.1"/>
    </source>
</evidence>
<organism evidence="1 2">
    <name type="scientific">Avena sativa</name>
    <name type="common">Oat</name>
    <dbReference type="NCBI Taxonomy" id="4498"/>
    <lineage>
        <taxon>Eukaryota</taxon>
        <taxon>Viridiplantae</taxon>
        <taxon>Streptophyta</taxon>
        <taxon>Embryophyta</taxon>
        <taxon>Tracheophyta</taxon>
        <taxon>Spermatophyta</taxon>
        <taxon>Magnoliopsida</taxon>
        <taxon>Liliopsida</taxon>
        <taxon>Poales</taxon>
        <taxon>Poaceae</taxon>
        <taxon>BOP clade</taxon>
        <taxon>Pooideae</taxon>
        <taxon>Poodae</taxon>
        <taxon>Poeae</taxon>
        <taxon>Poeae Chloroplast Group 1 (Aveneae type)</taxon>
        <taxon>Aveninae</taxon>
        <taxon>Avena</taxon>
    </lineage>
</organism>
<dbReference type="Proteomes" id="UP001732700">
    <property type="component" value="Chromosome 2C"/>
</dbReference>
<evidence type="ECO:0000313" key="2">
    <source>
        <dbReference type="Proteomes" id="UP001732700"/>
    </source>
</evidence>
<accession>A0ACD5UKU8</accession>
<reference evidence="1" key="2">
    <citation type="submission" date="2025-09" db="UniProtKB">
        <authorList>
            <consortium name="EnsemblPlants"/>
        </authorList>
    </citation>
    <scope>IDENTIFICATION</scope>
</reference>
<dbReference type="EnsemblPlants" id="AVESA.00010b.r2.2CG0273850.2">
    <property type="protein sequence ID" value="AVESA.00010b.r2.2CG0273850.2.CDS.1"/>
    <property type="gene ID" value="AVESA.00010b.r2.2CG0273850"/>
</dbReference>